<evidence type="ECO:0000313" key="6">
    <source>
        <dbReference type="Proteomes" id="UP000726737"/>
    </source>
</evidence>
<sequence>MDKVTNVRNMSVIAHVDHGKSTLTDSLVSMAGIISSARAGEARFTDTRQDEQDRGITIKSTAISLFFEMTEDDLRDVKQKTEGTAFLINLIDSPGHVDFSSEVTAALRVTDGALVVVDCVDGVCVQTETVLRQALGERIKPVVTKEDLYQSFSRTIESVNVIIATYNDEALGDVMVYPEQGTVAFSSGLHGWAFTIRQFAQRYSKKFGVDRQKMMSKLWGENYFNPATKKWTTKSNDADGKPLERAFNMFVLDPIFKLFDACMNKKKDDVFLLLEKLEITLKGDEKELEGKQLLKNVMKKFLPAGEALMEMLVIHLPSPVTAQKY</sequence>
<evidence type="ECO:0000313" key="5">
    <source>
        <dbReference type="EMBL" id="KAG0253032.1"/>
    </source>
</evidence>
<comment type="caution">
    <text evidence="5">The sequence shown here is derived from an EMBL/GenBank/DDBJ whole genome shotgun (WGS) entry which is preliminary data.</text>
</comment>
<name>A0A9P6TZQ3_9FUNG</name>
<keyword evidence="6" id="KW-1185">Reference proteome</keyword>
<dbReference type="InterPro" id="IPR005225">
    <property type="entry name" value="Small_GTP-bd"/>
</dbReference>
<dbReference type="GO" id="GO:0003746">
    <property type="term" value="F:translation elongation factor activity"/>
    <property type="evidence" value="ECO:0007669"/>
    <property type="project" value="UniProtKB-KW"/>
</dbReference>
<dbReference type="InterPro" id="IPR027417">
    <property type="entry name" value="P-loop_NTPase"/>
</dbReference>
<dbReference type="InterPro" id="IPR000795">
    <property type="entry name" value="T_Tr_GTP-bd_dom"/>
</dbReference>
<dbReference type="PANTHER" id="PTHR42908:SF10">
    <property type="entry name" value="EUKARYOTIC TRANSLATION ELONGATION FACTOR 2"/>
    <property type="match status" value="1"/>
</dbReference>
<feature type="non-terminal residue" evidence="5">
    <location>
        <position position="1"/>
    </location>
</feature>
<dbReference type="AlphaFoldDB" id="A0A9P6TZQ3"/>
<dbReference type="PRINTS" id="PR00315">
    <property type="entry name" value="ELONGATNFCT"/>
</dbReference>
<dbReference type="FunFam" id="3.90.1430.10:FF:000003">
    <property type="entry name" value="Elongation factor 2"/>
    <property type="match status" value="1"/>
</dbReference>
<dbReference type="Gene3D" id="3.40.50.300">
    <property type="entry name" value="P-loop containing nucleotide triphosphate hydrolases"/>
    <property type="match status" value="1"/>
</dbReference>
<reference evidence="5" key="1">
    <citation type="journal article" date="2020" name="Fungal Divers.">
        <title>Resolving the Mortierellaceae phylogeny through synthesis of multi-gene phylogenetics and phylogenomics.</title>
        <authorList>
            <person name="Vandepol N."/>
            <person name="Liber J."/>
            <person name="Desiro A."/>
            <person name="Na H."/>
            <person name="Kennedy M."/>
            <person name="Barry K."/>
            <person name="Grigoriev I.V."/>
            <person name="Miller A.N."/>
            <person name="O'Donnell K."/>
            <person name="Stajich J.E."/>
            <person name="Bonito G."/>
        </authorList>
    </citation>
    <scope>NUCLEOTIDE SEQUENCE</scope>
    <source>
        <strain evidence="5">KOD948</strain>
    </source>
</reference>
<evidence type="ECO:0000256" key="1">
    <source>
        <dbReference type="ARBA" id="ARBA00022490"/>
    </source>
</evidence>
<accession>A0A9P6TZQ3</accession>
<dbReference type="FunFam" id="3.40.50.300:FF:000058">
    <property type="entry name" value="Translation elongation factor 2"/>
    <property type="match status" value="1"/>
</dbReference>
<dbReference type="Proteomes" id="UP000726737">
    <property type="component" value="Unassembled WGS sequence"/>
</dbReference>
<dbReference type="SUPFAM" id="SSF52540">
    <property type="entry name" value="P-loop containing nucleoside triphosphate hydrolases"/>
    <property type="match status" value="1"/>
</dbReference>
<protein>
    <submittedName>
        <fullName evidence="5">Elongation factor 2</fullName>
    </submittedName>
</protein>
<evidence type="ECO:0000256" key="3">
    <source>
        <dbReference type="ARBA" id="ARBA00022917"/>
    </source>
</evidence>
<proteinExistence type="predicted"/>
<organism evidence="5 6">
    <name type="scientific">Mortierella polycephala</name>
    <dbReference type="NCBI Taxonomy" id="41804"/>
    <lineage>
        <taxon>Eukaryota</taxon>
        <taxon>Fungi</taxon>
        <taxon>Fungi incertae sedis</taxon>
        <taxon>Mucoromycota</taxon>
        <taxon>Mortierellomycotina</taxon>
        <taxon>Mortierellomycetes</taxon>
        <taxon>Mortierellales</taxon>
        <taxon>Mortierellaceae</taxon>
        <taxon>Mortierella</taxon>
    </lineage>
</organism>
<evidence type="ECO:0000259" key="4">
    <source>
        <dbReference type="PROSITE" id="PS51722"/>
    </source>
</evidence>
<gene>
    <name evidence="5" type="primary">EFT1_2</name>
    <name evidence="5" type="ORF">BG011_006591</name>
</gene>
<dbReference type="GO" id="GO:0005829">
    <property type="term" value="C:cytosol"/>
    <property type="evidence" value="ECO:0007669"/>
    <property type="project" value="TreeGrafter"/>
</dbReference>
<dbReference type="GO" id="GO:0005525">
    <property type="term" value="F:GTP binding"/>
    <property type="evidence" value="ECO:0007669"/>
    <property type="project" value="InterPro"/>
</dbReference>
<dbReference type="PANTHER" id="PTHR42908">
    <property type="entry name" value="TRANSLATION ELONGATION FACTOR-RELATED"/>
    <property type="match status" value="1"/>
</dbReference>
<dbReference type="OrthoDB" id="364892at2759"/>
<keyword evidence="1" id="KW-0963">Cytoplasm</keyword>
<dbReference type="GO" id="GO:0043022">
    <property type="term" value="F:ribosome binding"/>
    <property type="evidence" value="ECO:0007669"/>
    <property type="project" value="TreeGrafter"/>
</dbReference>
<dbReference type="Gene3D" id="3.90.1430.10">
    <property type="entry name" value="Yeast translation eEF2 (G' domain)"/>
    <property type="match status" value="1"/>
</dbReference>
<dbReference type="EMBL" id="JAAAJA010000483">
    <property type="protein sequence ID" value="KAG0253032.1"/>
    <property type="molecule type" value="Genomic_DNA"/>
</dbReference>
<evidence type="ECO:0000256" key="2">
    <source>
        <dbReference type="ARBA" id="ARBA00022768"/>
    </source>
</evidence>
<dbReference type="NCBIfam" id="TIGR00231">
    <property type="entry name" value="small_GTP"/>
    <property type="match status" value="1"/>
</dbReference>
<keyword evidence="3" id="KW-0648">Protein biosynthesis</keyword>
<dbReference type="Pfam" id="PF00009">
    <property type="entry name" value="GTP_EFTU"/>
    <property type="match status" value="1"/>
</dbReference>
<feature type="domain" description="Tr-type G" evidence="4">
    <location>
        <begin position="5"/>
        <end position="320"/>
    </location>
</feature>
<dbReference type="PROSITE" id="PS00301">
    <property type="entry name" value="G_TR_1"/>
    <property type="match status" value="1"/>
</dbReference>
<dbReference type="GO" id="GO:1990904">
    <property type="term" value="C:ribonucleoprotein complex"/>
    <property type="evidence" value="ECO:0007669"/>
    <property type="project" value="TreeGrafter"/>
</dbReference>
<dbReference type="PROSITE" id="PS51722">
    <property type="entry name" value="G_TR_2"/>
    <property type="match status" value="1"/>
</dbReference>
<keyword evidence="2 5" id="KW-0251">Elongation factor</keyword>
<dbReference type="GO" id="GO:0003924">
    <property type="term" value="F:GTPase activity"/>
    <property type="evidence" value="ECO:0007669"/>
    <property type="project" value="InterPro"/>
</dbReference>
<dbReference type="InterPro" id="IPR031157">
    <property type="entry name" value="G_TR_CS"/>
</dbReference>